<dbReference type="AlphaFoldDB" id="A0A183GDZ8"/>
<reference evidence="1 2" key="1">
    <citation type="submission" date="2018-11" db="EMBL/GenBank/DDBJ databases">
        <authorList>
            <consortium name="Pathogen Informatics"/>
        </authorList>
    </citation>
    <scope>NUCLEOTIDE SEQUENCE [LARGE SCALE GENOMIC DNA]</scope>
</reference>
<evidence type="ECO:0000313" key="1">
    <source>
        <dbReference type="EMBL" id="VDP20385.1"/>
    </source>
</evidence>
<dbReference type="WBParaSite" id="HPBE_0002051001-mRNA-1">
    <property type="protein sequence ID" value="HPBE_0002051001-mRNA-1"/>
    <property type="gene ID" value="HPBE_0002051001"/>
</dbReference>
<organism evidence="2 3">
    <name type="scientific">Heligmosomoides polygyrus</name>
    <name type="common">Parasitic roundworm</name>
    <dbReference type="NCBI Taxonomy" id="6339"/>
    <lineage>
        <taxon>Eukaryota</taxon>
        <taxon>Metazoa</taxon>
        <taxon>Ecdysozoa</taxon>
        <taxon>Nematoda</taxon>
        <taxon>Chromadorea</taxon>
        <taxon>Rhabditida</taxon>
        <taxon>Rhabditina</taxon>
        <taxon>Rhabditomorpha</taxon>
        <taxon>Strongyloidea</taxon>
        <taxon>Heligmosomidae</taxon>
        <taxon>Heligmosomoides</taxon>
    </lineage>
</organism>
<sequence length="50" mass="5990">MMGIVASCARLNQLHHSGFDKHIFEDFVVYHYQYSRHSPLYLRQLWGSIH</sequence>
<accession>A0A3P8CNZ1</accession>
<dbReference type="EMBL" id="UZAH01032207">
    <property type="protein sequence ID" value="VDP20385.1"/>
    <property type="molecule type" value="Genomic_DNA"/>
</dbReference>
<keyword evidence="2" id="KW-1185">Reference proteome</keyword>
<evidence type="ECO:0000313" key="3">
    <source>
        <dbReference type="WBParaSite" id="HPBE_0002051001-mRNA-1"/>
    </source>
</evidence>
<reference evidence="3" key="2">
    <citation type="submission" date="2019-09" db="UniProtKB">
        <authorList>
            <consortium name="WormBaseParasite"/>
        </authorList>
    </citation>
    <scope>IDENTIFICATION</scope>
</reference>
<evidence type="ECO:0000313" key="2">
    <source>
        <dbReference type="Proteomes" id="UP000050761"/>
    </source>
</evidence>
<accession>A0A183GDZ8</accession>
<proteinExistence type="predicted"/>
<protein>
    <submittedName>
        <fullName evidence="3">Hexosyltransferase</fullName>
    </submittedName>
</protein>
<gene>
    <name evidence="1" type="ORF">HPBE_LOCUS20509</name>
</gene>
<dbReference type="Proteomes" id="UP000050761">
    <property type="component" value="Unassembled WGS sequence"/>
</dbReference>
<name>A0A183GDZ8_HELPZ</name>